<dbReference type="AlphaFoldDB" id="A0A0M2WYS5"/>
<name>A0A0M2WYS5_9LEPT</name>
<dbReference type="RefSeq" id="WP_004481747.1">
    <property type="nucleotide sequence ID" value="NZ_CP028370.1"/>
</dbReference>
<reference evidence="1" key="3">
    <citation type="submission" date="2018-03" db="EMBL/GenBank/DDBJ databases">
        <authorList>
            <person name="Keele B.F."/>
        </authorList>
    </citation>
    <scope>NUCLEOTIDE SEQUENCE</scope>
    <source>
        <strain evidence="1">U160</strain>
    </source>
</reference>
<dbReference type="Proteomes" id="UP000033961">
    <property type="component" value="Chromosome I"/>
</dbReference>
<evidence type="ECO:0000313" key="3">
    <source>
        <dbReference type="Proteomes" id="UP000033961"/>
    </source>
</evidence>
<reference evidence="2 4" key="2">
    <citation type="submission" date="2017-01" db="EMBL/GenBank/DDBJ databases">
        <title>Comparative genomic analysis of Brazilian Leptospira santarosai.</title>
        <authorList>
            <person name="Moreno L.Z."/>
            <person name="Miraglia F."/>
            <person name="Kremer F.S."/>
            <person name="Eslabao M.R."/>
            <person name="Lilenbaum W."/>
            <person name="Dellagostin O.A."/>
            <person name="Moreno A.M."/>
        </authorList>
    </citation>
    <scope>NUCLEOTIDE SEQUENCE [LARGE SCALE GENOMIC DNA]</scope>
    <source>
        <strain evidence="2 4">M52/8-19</strain>
    </source>
</reference>
<dbReference type="OrthoDB" id="332331at2"/>
<evidence type="ECO:0000313" key="1">
    <source>
        <dbReference type="EMBL" id="AVQ12290.1"/>
    </source>
</evidence>
<organism evidence="1 3">
    <name type="scientific">Leptospira santarosai</name>
    <dbReference type="NCBI Taxonomy" id="28183"/>
    <lineage>
        <taxon>Bacteria</taxon>
        <taxon>Pseudomonadati</taxon>
        <taxon>Spirochaetota</taxon>
        <taxon>Spirochaetia</taxon>
        <taxon>Leptospirales</taxon>
        <taxon>Leptospiraceae</taxon>
        <taxon>Leptospira</taxon>
    </lineage>
</organism>
<proteinExistence type="predicted"/>
<dbReference type="EMBL" id="MTSU01000035">
    <property type="protein sequence ID" value="ONF90735.1"/>
    <property type="molecule type" value="Genomic_DNA"/>
</dbReference>
<sequence length="69" mass="7824">MKILVDVKDEKALFLIEILKGFSFVKKTETLTEPRAKALKGFKEAINQVNLDKQGKIKLPSIHSLLDEN</sequence>
<dbReference type="EMBL" id="CP027843">
    <property type="protein sequence ID" value="AVQ12290.1"/>
    <property type="molecule type" value="Genomic_DNA"/>
</dbReference>
<protein>
    <submittedName>
        <fullName evidence="1">Uncharacterized protein</fullName>
    </submittedName>
</protein>
<reference evidence="1 3" key="1">
    <citation type="journal article" date="2015" name="Genome Announc.">
        <title>Draft Genome Sequences of Leptospira santarosai Strains U160, U164, and U233, Isolated from Asymptomatic Cattle.</title>
        <authorList>
            <person name="Kremer F.S."/>
            <person name="Eslabao M.R."/>
            <person name="Provisor M."/>
            <person name="Woloski R.D."/>
            <person name="Ramires O.V."/>
            <person name="Moreno L.Z."/>
            <person name="Moreno A.M."/>
            <person name="Hamond C."/>
            <person name="Lilenbaum W."/>
            <person name="Dellagostin O.A."/>
        </authorList>
    </citation>
    <scope>NUCLEOTIDE SEQUENCE [LARGE SCALE GENOMIC DNA]</scope>
    <source>
        <strain evidence="1 3">U160</strain>
    </source>
</reference>
<evidence type="ECO:0000313" key="4">
    <source>
        <dbReference type="Proteomes" id="UP000189337"/>
    </source>
</evidence>
<gene>
    <name evidence="2" type="ORF">BWD14_19390</name>
    <name evidence="1" type="ORF">XB16_1963</name>
</gene>
<dbReference type="Proteomes" id="UP000189337">
    <property type="component" value="Unassembled WGS sequence"/>
</dbReference>
<accession>A0A0M2WYS5</accession>
<evidence type="ECO:0000313" key="2">
    <source>
        <dbReference type="EMBL" id="ONF90735.1"/>
    </source>
</evidence>